<feature type="domain" description="DUF7871" evidence="2">
    <location>
        <begin position="4"/>
        <end position="106"/>
    </location>
</feature>
<protein>
    <submittedName>
        <fullName evidence="3">Copper resistance protein Crd2</fullName>
    </submittedName>
</protein>
<evidence type="ECO:0000259" key="2">
    <source>
        <dbReference type="Pfam" id="PF25277"/>
    </source>
</evidence>
<dbReference type="InterPro" id="IPR057193">
    <property type="entry name" value="DUF7871"/>
</dbReference>
<dbReference type="GeneID" id="26229888"/>
<proteinExistence type="predicted"/>
<dbReference type="AlphaFoldDB" id="A0A7T7BHG3"/>
<gene>
    <name evidence="3" type="ORF">Pdw03_2773</name>
</gene>
<accession>A0A7T7BHG3</accession>
<dbReference type="VEuPathDB" id="FungiDB:PDIP_15650"/>
<dbReference type="RefSeq" id="XP_014537734.2">
    <property type="nucleotide sequence ID" value="XM_014682248.2"/>
</dbReference>
<organism evidence="3 4">
    <name type="scientific">Penicillium digitatum</name>
    <name type="common">Green mold</name>
    <dbReference type="NCBI Taxonomy" id="36651"/>
    <lineage>
        <taxon>Eukaryota</taxon>
        <taxon>Fungi</taxon>
        <taxon>Dikarya</taxon>
        <taxon>Ascomycota</taxon>
        <taxon>Pezizomycotina</taxon>
        <taxon>Eurotiomycetes</taxon>
        <taxon>Eurotiomycetidae</taxon>
        <taxon>Eurotiales</taxon>
        <taxon>Aspergillaceae</taxon>
        <taxon>Penicillium</taxon>
    </lineage>
</organism>
<evidence type="ECO:0000313" key="3">
    <source>
        <dbReference type="EMBL" id="QQK39919.1"/>
    </source>
</evidence>
<reference evidence="3 4" key="1">
    <citation type="submission" date="2020-08" db="EMBL/GenBank/DDBJ databases">
        <title>The completed genome sequence of the pathogenic ascomycete fungus Penicillium digitatum.</title>
        <authorList>
            <person name="Wang M."/>
        </authorList>
    </citation>
    <scope>NUCLEOTIDE SEQUENCE [LARGE SCALE GENOMIC DNA]</scope>
    <source>
        <strain evidence="3 4">PdW03</strain>
    </source>
</reference>
<name>A0A7T7BHG3_PENDI</name>
<feature type="region of interest" description="Disordered" evidence="1">
    <location>
        <begin position="127"/>
        <end position="148"/>
    </location>
</feature>
<dbReference type="Proteomes" id="UP000595662">
    <property type="component" value="Chromosome 1"/>
</dbReference>
<dbReference type="PANTHER" id="PTHR40620:SF1">
    <property type="entry name" value="RESISTANCE PROTEIN CRD2, PUTATIVE (AFU_ORTHOLOGUE AFUA_4G04318)-RELATED"/>
    <property type="match status" value="1"/>
</dbReference>
<dbReference type="Pfam" id="PF25277">
    <property type="entry name" value="DUF7871"/>
    <property type="match status" value="1"/>
</dbReference>
<evidence type="ECO:0000256" key="1">
    <source>
        <dbReference type="SAM" id="MobiDB-lite"/>
    </source>
</evidence>
<dbReference type="EMBL" id="CP060774">
    <property type="protein sequence ID" value="QQK39919.1"/>
    <property type="molecule type" value="Genomic_DNA"/>
</dbReference>
<dbReference type="KEGG" id="pdp:PDIP_15650"/>
<dbReference type="PANTHER" id="PTHR40620">
    <property type="entry name" value="RESISTANCE PROTEIN CRD2, PUTATIVE (AFU_ORTHOLOGUE AFUA_4G04318)-RELATED"/>
    <property type="match status" value="1"/>
</dbReference>
<evidence type="ECO:0000313" key="4">
    <source>
        <dbReference type="Proteomes" id="UP000595662"/>
    </source>
</evidence>
<sequence>MVHPTITCCKITKDGSCVCAAQAKCSCGQQSALHCSCNRASSENVVSGPRCSCRSRPAGQCTCERSVTENQTITGETCACGSRPQASCTCEKAAAFDSALEVDFTGAVLIHLPHTHTQPPCFPRNFHEAGNTSPDTPHGQCPIIESPA</sequence>